<comment type="caution">
    <text evidence="1">The sequence shown here is derived from an EMBL/GenBank/DDBJ whole genome shotgun (WGS) entry which is preliminary data.</text>
</comment>
<dbReference type="EMBL" id="JAGMUU010000016">
    <property type="protein sequence ID" value="KAH7136684.1"/>
    <property type="molecule type" value="Genomic_DNA"/>
</dbReference>
<dbReference type="AlphaFoldDB" id="A0A9P9J051"/>
<evidence type="ECO:0000313" key="2">
    <source>
        <dbReference type="Proteomes" id="UP000717696"/>
    </source>
</evidence>
<protein>
    <submittedName>
        <fullName evidence="1">Uncharacterized protein</fullName>
    </submittedName>
</protein>
<organism evidence="1 2">
    <name type="scientific">Dactylonectria estremocensis</name>
    <dbReference type="NCBI Taxonomy" id="1079267"/>
    <lineage>
        <taxon>Eukaryota</taxon>
        <taxon>Fungi</taxon>
        <taxon>Dikarya</taxon>
        <taxon>Ascomycota</taxon>
        <taxon>Pezizomycotina</taxon>
        <taxon>Sordariomycetes</taxon>
        <taxon>Hypocreomycetidae</taxon>
        <taxon>Hypocreales</taxon>
        <taxon>Nectriaceae</taxon>
        <taxon>Dactylonectria</taxon>
    </lineage>
</organism>
<accession>A0A9P9J051</accession>
<name>A0A9P9J051_9HYPO</name>
<evidence type="ECO:0000313" key="1">
    <source>
        <dbReference type="EMBL" id="KAH7136684.1"/>
    </source>
</evidence>
<keyword evidence="2" id="KW-1185">Reference proteome</keyword>
<gene>
    <name evidence="1" type="ORF">B0J13DRAFT_559874</name>
</gene>
<sequence>MTDGLVIMLPSCSCSLCVLFFSVWLTESSLVSHSFLSSVTETHVLVKSQPSSFFGLSLAALPLPVQQEQAYLKQDQPGPHTTVCQRRGCLGA</sequence>
<reference evidence="1" key="1">
    <citation type="journal article" date="2021" name="Nat. Commun.">
        <title>Genetic determinants of endophytism in the Arabidopsis root mycobiome.</title>
        <authorList>
            <person name="Mesny F."/>
            <person name="Miyauchi S."/>
            <person name="Thiergart T."/>
            <person name="Pickel B."/>
            <person name="Atanasova L."/>
            <person name="Karlsson M."/>
            <person name="Huettel B."/>
            <person name="Barry K.W."/>
            <person name="Haridas S."/>
            <person name="Chen C."/>
            <person name="Bauer D."/>
            <person name="Andreopoulos W."/>
            <person name="Pangilinan J."/>
            <person name="LaButti K."/>
            <person name="Riley R."/>
            <person name="Lipzen A."/>
            <person name="Clum A."/>
            <person name="Drula E."/>
            <person name="Henrissat B."/>
            <person name="Kohler A."/>
            <person name="Grigoriev I.V."/>
            <person name="Martin F.M."/>
            <person name="Hacquard S."/>
        </authorList>
    </citation>
    <scope>NUCLEOTIDE SEQUENCE</scope>
    <source>
        <strain evidence="1">MPI-CAGE-AT-0021</strain>
    </source>
</reference>
<proteinExistence type="predicted"/>
<dbReference type="Proteomes" id="UP000717696">
    <property type="component" value="Unassembled WGS sequence"/>
</dbReference>